<dbReference type="AlphaFoldDB" id="A0AAV7MT74"/>
<sequence>MNEELTTEPSGKCVPRADMPIGLAPQYPNGKNKKSPNHKNGPKAVAAPHTAAPHLAKLFKSDLECKTTVTMLFELPQQLRRGSKVSPGNVMYVTVLSMVLVE</sequence>
<accession>A0AAV7MT74</accession>
<keyword evidence="3" id="KW-1185">Reference proteome</keyword>
<protein>
    <submittedName>
        <fullName evidence="2">Uncharacterized protein</fullName>
    </submittedName>
</protein>
<feature type="compositionally biased region" description="Basic residues" evidence="1">
    <location>
        <begin position="31"/>
        <end position="41"/>
    </location>
</feature>
<name>A0AAV7MT74_PLEWA</name>
<comment type="caution">
    <text evidence="2">The sequence shown here is derived from an EMBL/GenBank/DDBJ whole genome shotgun (WGS) entry which is preliminary data.</text>
</comment>
<gene>
    <name evidence="2" type="ORF">NDU88_004348</name>
</gene>
<reference evidence="2" key="1">
    <citation type="journal article" date="2022" name="bioRxiv">
        <title>Sequencing and chromosome-scale assembly of the giantPleurodeles waltlgenome.</title>
        <authorList>
            <person name="Brown T."/>
            <person name="Elewa A."/>
            <person name="Iarovenko S."/>
            <person name="Subramanian E."/>
            <person name="Araus A.J."/>
            <person name="Petzold A."/>
            <person name="Susuki M."/>
            <person name="Suzuki K.-i.T."/>
            <person name="Hayashi T."/>
            <person name="Toyoda A."/>
            <person name="Oliveira C."/>
            <person name="Osipova E."/>
            <person name="Leigh N.D."/>
            <person name="Simon A."/>
            <person name="Yun M.H."/>
        </authorList>
    </citation>
    <scope>NUCLEOTIDE SEQUENCE</scope>
    <source>
        <strain evidence="2">20211129_DDA</strain>
        <tissue evidence="2">Liver</tissue>
    </source>
</reference>
<proteinExistence type="predicted"/>
<evidence type="ECO:0000313" key="2">
    <source>
        <dbReference type="EMBL" id="KAJ1106950.1"/>
    </source>
</evidence>
<evidence type="ECO:0000313" key="3">
    <source>
        <dbReference type="Proteomes" id="UP001066276"/>
    </source>
</evidence>
<organism evidence="2 3">
    <name type="scientific">Pleurodeles waltl</name>
    <name type="common">Iberian ribbed newt</name>
    <dbReference type="NCBI Taxonomy" id="8319"/>
    <lineage>
        <taxon>Eukaryota</taxon>
        <taxon>Metazoa</taxon>
        <taxon>Chordata</taxon>
        <taxon>Craniata</taxon>
        <taxon>Vertebrata</taxon>
        <taxon>Euteleostomi</taxon>
        <taxon>Amphibia</taxon>
        <taxon>Batrachia</taxon>
        <taxon>Caudata</taxon>
        <taxon>Salamandroidea</taxon>
        <taxon>Salamandridae</taxon>
        <taxon>Pleurodelinae</taxon>
        <taxon>Pleurodeles</taxon>
    </lineage>
</organism>
<dbReference type="EMBL" id="JANPWB010000013">
    <property type="protein sequence ID" value="KAJ1106950.1"/>
    <property type="molecule type" value="Genomic_DNA"/>
</dbReference>
<evidence type="ECO:0000256" key="1">
    <source>
        <dbReference type="SAM" id="MobiDB-lite"/>
    </source>
</evidence>
<feature type="region of interest" description="Disordered" evidence="1">
    <location>
        <begin position="1"/>
        <end position="49"/>
    </location>
</feature>
<dbReference type="Proteomes" id="UP001066276">
    <property type="component" value="Chromosome 9"/>
</dbReference>